<comment type="similarity">
    <text evidence="4">Belongs to the wntless family.</text>
</comment>
<evidence type="ECO:0000256" key="14">
    <source>
        <dbReference type="ARBA" id="ARBA00023136"/>
    </source>
</evidence>
<comment type="subunit">
    <text evidence="18">Interacts with wg; in the Golgi. Interacts with Vps35, a component of the retromer complex; wls stability is regulated by Vps35.</text>
</comment>
<feature type="transmembrane region" description="Helical" evidence="21">
    <location>
        <begin position="332"/>
        <end position="351"/>
    </location>
</feature>
<keyword evidence="12" id="KW-0770">Synapse</keyword>
<accession>A0A5E4MJ41</accession>
<evidence type="ECO:0000256" key="8">
    <source>
        <dbReference type="ARBA" id="ARBA00022692"/>
    </source>
</evidence>
<feature type="domain" description="Wntless GOLD" evidence="23">
    <location>
        <begin position="52"/>
        <end position="226"/>
    </location>
</feature>
<evidence type="ECO:0000256" key="2">
    <source>
        <dbReference type="ARBA" id="ARBA00004477"/>
    </source>
</evidence>
<evidence type="ECO:0000313" key="24">
    <source>
        <dbReference type="EMBL" id="VVC30451.1"/>
    </source>
</evidence>
<evidence type="ECO:0000256" key="4">
    <source>
        <dbReference type="ARBA" id="ARBA00008148"/>
    </source>
</evidence>
<feature type="transmembrane region" description="Helical" evidence="21">
    <location>
        <begin position="431"/>
        <end position="451"/>
    </location>
</feature>
<proteinExistence type="inferred from homology"/>
<evidence type="ECO:0000256" key="9">
    <source>
        <dbReference type="ARBA" id="ARBA00022716"/>
    </source>
</evidence>
<evidence type="ECO:0000256" key="10">
    <source>
        <dbReference type="ARBA" id="ARBA00022753"/>
    </source>
</evidence>
<keyword evidence="13" id="KW-0333">Golgi apparatus</keyword>
<organism evidence="24 25">
    <name type="scientific">Cinara cedri</name>
    <dbReference type="NCBI Taxonomy" id="506608"/>
    <lineage>
        <taxon>Eukaryota</taxon>
        <taxon>Metazoa</taxon>
        <taxon>Ecdysozoa</taxon>
        <taxon>Arthropoda</taxon>
        <taxon>Hexapoda</taxon>
        <taxon>Insecta</taxon>
        <taxon>Pterygota</taxon>
        <taxon>Neoptera</taxon>
        <taxon>Paraneoptera</taxon>
        <taxon>Hemiptera</taxon>
        <taxon>Sternorrhyncha</taxon>
        <taxon>Aphidomorpha</taxon>
        <taxon>Aphidoidea</taxon>
        <taxon>Aphididae</taxon>
        <taxon>Lachninae</taxon>
        <taxon>Cinara</taxon>
    </lineage>
</organism>
<evidence type="ECO:0000256" key="11">
    <source>
        <dbReference type="ARBA" id="ARBA00022989"/>
    </source>
</evidence>
<keyword evidence="6" id="KW-0217">Developmental protein</keyword>
<dbReference type="GO" id="GO:0005789">
    <property type="term" value="C:endoplasmic reticulum membrane"/>
    <property type="evidence" value="ECO:0007669"/>
    <property type="project" value="UniProtKB-SubCell"/>
</dbReference>
<comment type="function">
    <text evidence="17">A segment polarity gene required for wingless (wg)-dependent patterning processes, acting in both wg-sending cells and wg-target cells. In non-neuronal cells wls directs wg secretion. The wls traffic loop encompasses the Golgi, the cell surface, an endocytic compartment and a retrograde route leading back to the Golgi, and involves clathrin-mediated endocytosis and the retromer complex (a conserved protein complex consisting of Vps35 and Vps26). In neuronal cells (the larval motorneuron NMJ), the wg signal moves across the synapse via the release of wls-containing exosome-like vesicles. Postsynaptic wls is required for the trafficking of fz2 through the fz2-interacting protein Grip.</text>
</comment>
<evidence type="ECO:0000256" key="6">
    <source>
        <dbReference type="ARBA" id="ARBA00022473"/>
    </source>
</evidence>
<dbReference type="Proteomes" id="UP000325440">
    <property type="component" value="Unassembled WGS sequence"/>
</dbReference>
<keyword evidence="8 21" id="KW-0812">Transmembrane</keyword>
<evidence type="ECO:0000256" key="3">
    <source>
        <dbReference type="ARBA" id="ARBA00004653"/>
    </source>
</evidence>
<keyword evidence="11 21" id="KW-1133">Transmembrane helix</keyword>
<keyword evidence="25" id="KW-1185">Reference proteome</keyword>
<feature type="transmembrane region" description="Helical" evidence="21">
    <location>
        <begin position="232"/>
        <end position="253"/>
    </location>
</feature>
<dbReference type="GO" id="GO:0061355">
    <property type="term" value="P:Wnt protein secretion"/>
    <property type="evidence" value="ECO:0007669"/>
    <property type="project" value="TreeGrafter"/>
</dbReference>
<evidence type="ECO:0000256" key="17">
    <source>
        <dbReference type="ARBA" id="ARBA00025339"/>
    </source>
</evidence>
<dbReference type="InterPro" id="IPR047843">
    <property type="entry name" value="WLS-like_TM"/>
</dbReference>
<dbReference type="GO" id="GO:0006886">
    <property type="term" value="P:intracellular protein transport"/>
    <property type="evidence" value="ECO:0007669"/>
    <property type="project" value="TreeGrafter"/>
</dbReference>
<evidence type="ECO:0000256" key="18">
    <source>
        <dbReference type="ARBA" id="ARBA00025880"/>
    </source>
</evidence>
<feature type="transmembrane region" description="Helical" evidence="21">
    <location>
        <begin position="471"/>
        <end position="493"/>
    </location>
</feature>
<evidence type="ECO:0000259" key="22">
    <source>
        <dbReference type="Pfam" id="PF06664"/>
    </source>
</evidence>
<evidence type="ECO:0000313" key="25">
    <source>
        <dbReference type="Proteomes" id="UP000325440"/>
    </source>
</evidence>
<sequence>MSGGGVILENLSGKKLFVLVLVLFICQIGCFLLGGLLAPTPSTTDMVLASKCIYNQSNPWSYIRGTGQCVTHELGSYTSEYNLVANDIVFTFQIPTPRDGQTLDYSRWQQNMIGVLNFDIEYHTGTTMDRNFVLTLDTKLGYRNIGDRDDDWHLYAASVEKRNLDCVATEKIDGHNYQCSLVPLFELGSLFHDYYLINIKIPVDEQMGINIGLGHLKDVWLVVINQNGGFTYVWIHMKAIIFPIVVGILLWFWYRVYRLARKPVLLEQMLLIIGIILSCLNFPIESLSLYYDMPYMLILQDLRQGVFYAALLSFWLIFAGEHLMDSHQTSILTYWKHLSAVFIGCVALFAFEMSERGTQLKNPFYTIWATNTGTNLAMAFILLALLSGICYFVFLSFMIWRVFCNISIRRSALPAMSNARRLHYEGSIYRFKFLMLATILCAFVTMVEFVLGQVSEGHWRWNENSEINYGSAFLIGVYGMWNIYIFALIILYSPSHKHWPSEMDVNNSSSDTIEFSRLPTEPTEMSSLAAFSKKSAFD</sequence>
<dbReference type="GO" id="GO:0007367">
    <property type="term" value="P:segment polarity determination"/>
    <property type="evidence" value="ECO:0007669"/>
    <property type="project" value="UniProtKB-KW"/>
</dbReference>
<evidence type="ECO:0000256" key="20">
    <source>
        <dbReference type="ARBA" id="ARBA00034107"/>
    </source>
</evidence>
<dbReference type="Pfam" id="PF06664">
    <property type="entry name" value="WLS-like_TM"/>
    <property type="match status" value="1"/>
</dbReference>
<evidence type="ECO:0000256" key="5">
    <source>
        <dbReference type="ARBA" id="ARBA00015887"/>
    </source>
</evidence>
<gene>
    <name evidence="24" type="ORF">CINCED_3A005739</name>
</gene>
<evidence type="ECO:0000256" key="13">
    <source>
        <dbReference type="ARBA" id="ARBA00023034"/>
    </source>
</evidence>
<dbReference type="GO" id="GO:0042734">
    <property type="term" value="C:presynaptic membrane"/>
    <property type="evidence" value="ECO:0007669"/>
    <property type="project" value="UniProtKB-SubCell"/>
</dbReference>
<evidence type="ECO:0000256" key="19">
    <source>
        <dbReference type="ARBA" id="ARBA00034104"/>
    </source>
</evidence>
<dbReference type="PANTHER" id="PTHR13449">
    <property type="entry name" value="INTEGRAL MEMBRANE PROTEIN GPR177"/>
    <property type="match status" value="1"/>
</dbReference>
<dbReference type="Pfam" id="PF21883">
    <property type="entry name" value="WLS_GOLD"/>
    <property type="match status" value="1"/>
</dbReference>
<reference evidence="24 25" key="1">
    <citation type="submission" date="2019-08" db="EMBL/GenBank/DDBJ databases">
        <authorList>
            <person name="Alioto T."/>
            <person name="Alioto T."/>
            <person name="Gomez Garrido J."/>
        </authorList>
    </citation>
    <scope>NUCLEOTIDE SEQUENCE [LARGE SCALE GENOMIC DNA]</scope>
</reference>
<keyword evidence="10" id="KW-0967">Endosome</keyword>
<feature type="domain" description="Wntless-like transmembrane" evidence="22">
    <location>
        <begin position="227"/>
        <end position="496"/>
    </location>
</feature>
<evidence type="ECO:0000256" key="16">
    <source>
        <dbReference type="ARBA" id="ARBA00023273"/>
    </source>
</evidence>
<keyword evidence="15" id="KW-0628">Postsynaptic cell membrane</keyword>
<evidence type="ECO:0000256" key="12">
    <source>
        <dbReference type="ARBA" id="ARBA00023018"/>
    </source>
</evidence>
<feature type="transmembrane region" description="Helical" evidence="21">
    <location>
        <begin position="376"/>
        <end position="400"/>
    </location>
</feature>
<protein>
    <recommendedName>
        <fullName evidence="5">Protein wntless</fullName>
    </recommendedName>
</protein>
<dbReference type="AlphaFoldDB" id="A0A5E4MJ41"/>
<evidence type="ECO:0000259" key="23">
    <source>
        <dbReference type="Pfam" id="PF21883"/>
    </source>
</evidence>
<dbReference type="EMBL" id="CABPRJ010000517">
    <property type="protein sequence ID" value="VVC30451.1"/>
    <property type="molecule type" value="Genomic_DNA"/>
</dbReference>
<evidence type="ECO:0000256" key="7">
    <source>
        <dbReference type="ARBA" id="ARBA00022687"/>
    </source>
</evidence>
<name>A0A5E4MJ41_9HEMI</name>
<dbReference type="PANTHER" id="PTHR13449:SF2">
    <property type="entry name" value="PROTEIN WNTLESS HOMOLOG"/>
    <property type="match status" value="1"/>
</dbReference>
<comment type="subcellular location">
    <subcellularLocation>
        <location evidence="2">Endoplasmic reticulum membrane</location>
        <topology evidence="2">Multi-pass membrane protein</topology>
    </subcellularLocation>
    <subcellularLocation>
        <location evidence="1">Endosome membrane</location>
        <topology evidence="1">Multi-pass membrane protein</topology>
    </subcellularLocation>
    <subcellularLocation>
        <location evidence="3">Golgi apparatus membrane</location>
        <topology evidence="3">Multi-pass membrane protein</topology>
    </subcellularLocation>
    <subcellularLocation>
        <location evidence="19">Postsynaptic cell membrane</location>
        <topology evidence="19">Multi-pass membrane protein</topology>
    </subcellularLocation>
    <subcellularLocation>
        <location evidence="20">Presynaptic cell membrane</location>
        <topology evidence="20">Multi-pass membrane protein</topology>
    </subcellularLocation>
</comment>
<keyword evidence="7" id="KW-0879">Wnt signaling pathway</keyword>
<dbReference type="InterPro" id="IPR009551">
    <property type="entry name" value="Wntless"/>
</dbReference>
<evidence type="ECO:0000256" key="1">
    <source>
        <dbReference type="ARBA" id="ARBA00004337"/>
    </source>
</evidence>
<dbReference type="OrthoDB" id="5804250at2759"/>
<keyword evidence="16" id="KW-0966">Cell projection</keyword>
<feature type="transmembrane region" description="Helical" evidence="21">
    <location>
        <begin position="16"/>
        <end position="38"/>
    </location>
</feature>
<feature type="transmembrane region" description="Helical" evidence="21">
    <location>
        <begin position="304"/>
        <end position="320"/>
    </location>
</feature>
<feature type="transmembrane region" description="Helical" evidence="21">
    <location>
        <begin position="265"/>
        <end position="284"/>
    </location>
</feature>
<dbReference type="GO" id="GO:0045211">
    <property type="term" value="C:postsynaptic membrane"/>
    <property type="evidence" value="ECO:0007669"/>
    <property type="project" value="UniProtKB-SubCell"/>
</dbReference>
<evidence type="ECO:0000256" key="15">
    <source>
        <dbReference type="ARBA" id="ARBA00023257"/>
    </source>
</evidence>
<evidence type="ECO:0000256" key="21">
    <source>
        <dbReference type="SAM" id="Phobius"/>
    </source>
</evidence>
<keyword evidence="14 21" id="KW-0472">Membrane</keyword>
<dbReference type="GO" id="GO:0010008">
    <property type="term" value="C:endosome membrane"/>
    <property type="evidence" value="ECO:0007669"/>
    <property type="project" value="UniProtKB-SubCell"/>
</dbReference>
<dbReference type="GO" id="GO:0000139">
    <property type="term" value="C:Golgi membrane"/>
    <property type="evidence" value="ECO:0007669"/>
    <property type="project" value="UniProtKB-SubCell"/>
</dbReference>
<keyword evidence="9" id="KW-0709">Segmentation polarity protein</keyword>
<dbReference type="GO" id="GO:0016055">
    <property type="term" value="P:Wnt signaling pathway"/>
    <property type="evidence" value="ECO:0007669"/>
    <property type="project" value="UniProtKB-KW"/>
</dbReference>
<dbReference type="InterPro" id="IPR053936">
    <property type="entry name" value="WLS_GOLD"/>
</dbReference>
<dbReference type="GO" id="GO:0017147">
    <property type="term" value="F:Wnt-protein binding"/>
    <property type="evidence" value="ECO:0007669"/>
    <property type="project" value="InterPro"/>
</dbReference>